<proteinExistence type="predicted"/>
<reference evidence="3" key="1">
    <citation type="submission" date="2015-07" db="EMBL/GenBank/DDBJ databases">
        <authorList>
            <person name="Teixeira M.M."/>
            <person name="Souza R.C."/>
            <person name="Almeida L.G."/>
            <person name="Vicente V.A."/>
            <person name="de Hoog S."/>
            <person name="Bocca A.L."/>
            <person name="de Almeida S.R."/>
            <person name="Vasconcelos A.T."/>
            <person name="Felipe M.S."/>
        </authorList>
    </citation>
    <scope>NUCLEOTIDE SEQUENCE [LARGE SCALE GENOMIC DNA]</scope>
    <source>
        <strain evidence="3">KSF</strain>
    </source>
</reference>
<accession>A0A1C1CSM7</accession>
<dbReference type="AlphaFoldDB" id="A0A1C1CSM7"/>
<dbReference type="VEuPathDB" id="FungiDB:G647_06590"/>
<protein>
    <submittedName>
        <fullName evidence="2">Uncharacterized protein</fullName>
    </submittedName>
</protein>
<organism evidence="2 3">
    <name type="scientific">Cladophialophora carrionii</name>
    <dbReference type="NCBI Taxonomy" id="86049"/>
    <lineage>
        <taxon>Eukaryota</taxon>
        <taxon>Fungi</taxon>
        <taxon>Dikarya</taxon>
        <taxon>Ascomycota</taxon>
        <taxon>Pezizomycotina</taxon>
        <taxon>Eurotiomycetes</taxon>
        <taxon>Chaetothyriomycetidae</taxon>
        <taxon>Chaetothyriales</taxon>
        <taxon>Herpotrichiellaceae</taxon>
        <taxon>Cladophialophora</taxon>
    </lineage>
</organism>
<gene>
    <name evidence="2" type="ORF">CLCR_08957</name>
</gene>
<evidence type="ECO:0000313" key="2">
    <source>
        <dbReference type="EMBL" id="OCT51496.1"/>
    </source>
</evidence>
<dbReference type="STRING" id="86049.A0A1C1CSM7"/>
<dbReference type="OrthoDB" id="3182339at2759"/>
<dbReference type="EMBL" id="LGRB01000009">
    <property type="protein sequence ID" value="OCT51496.1"/>
    <property type="molecule type" value="Genomic_DNA"/>
</dbReference>
<sequence>MTTETAILVSPEEAEELIPLCREAPKQVVHLLSYATPVTQKMLQFNNLNYYAVPPLPLDWSAPIWLRIQIGIFAGRLYFPFEELAHIRGFLGLGTDEASNLQTDLAIEIEGERTEGLSSSDERQTSTHNGAQVAWEEQTITKEARAAKLKATRMLTFLHAWLGTRGRGQDFTHTPMGYICARKTLTEDHAFFREIDDDESRRSRVQHAMAGDTSAPAQMDVERDEDDHSDIDEEELDARHRLTEEELRLSTESAANDEGSGDEDGEEDDEQCKSVSSDSKG</sequence>
<keyword evidence="3" id="KW-1185">Reference proteome</keyword>
<feature type="compositionally biased region" description="Basic and acidic residues" evidence="1">
    <location>
        <begin position="237"/>
        <end position="249"/>
    </location>
</feature>
<feature type="region of interest" description="Disordered" evidence="1">
    <location>
        <begin position="197"/>
        <end position="281"/>
    </location>
</feature>
<evidence type="ECO:0000313" key="3">
    <source>
        <dbReference type="Proteomes" id="UP000094526"/>
    </source>
</evidence>
<comment type="caution">
    <text evidence="2">The sequence shown here is derived from an EMBL/GenBank/DDBJ whole genome shotgun (WGS) entry which is preliminary data.</text>
</comment>
<feature type="compositionally biased region" description="Acidic residues" evidence="1">
    <location>
        <begin position="259"/>
        <end position="270"/>
    </location>
</feature>
<evidence type="ECO:0000256" key="1">
    <source>
        <dbReference type="SAM" id="MobiDB-lite"/>
    </source>
</evidence>
<feature type="compositionally biased region" description="Acidic residues" evidence="1">
    <location>
        <begin position="222"/>
        <end position="236"/>
    </location>
</feature>
<dbReference type="VEuPathDB" id="FungiDB:CLCR_08957"/>
<dbReference type="Proteomes" id="UP000094526">
    <property type="component" value="Unassembled WGS sequence"/>
</dbReference>
<name>A0A1C1CSM7_9EURO</name>